<dbReference type="GO" id="GO:0004252">
    <property type="term" value="F:serine-type endopeptidase activity"/>
    <property type="evidence" value="ECO:0007669"/>
    <property type="project" value="InterPro"/>
</dbReference>
<evidence type="ECO:0000256" key="9">
    <source>
        <dbReference type="RuleBase" id="RU362042"/>
    </source>
</evidence>
<dbReference type="SUPFAM" id="SSF51306">
    <property type="entry name" value="LexA/Signal peptidase"/>
    <property type="match status" value="1"/>
</dbReference>
<evidence type="ECO:0000313" key="11">
    <source>
        <dbReference type="EMBL" id="MDZ5757472.1"/>
    </source>
</evidence>
<dbReference type="Gene3D" id="2.10.109.10">
    <property type="entry name" value="Umud Fragment, subunit A"/>
    <property type="match status" value="1"/>
</dbReference>
<dbReference type="PROSITE" id="PS00760">
    <property type="entry name" value="SPASE_I_2"/>
    <property type="match status" value="1"/>
</dbReference>
<feature type="active site" evidence="7">
    <location>
        <position position="35"/>
    </location>
</feature>
<dbReference type="EMBL" id="JAVBVO010000001">
    <property type="protein sequence ID" value="MDZ5757472.1"/>
    <property type="molecule type" value="Genomic_DNA"/>
</dbReference>
<dbReference type="AlphaFoldDB" id="A0AAW9K224"/>
<dbReference type="PANTHER" id="PTHR43390:SF1">
    <property type="entry name" value="CHLOROPLAST PROCESSING PEPTIDASE"/>
    <property type="match status" value="1"/>
</dbReference>
<dbReference type="GO" id="GO:0009003">
    <property type="term" value="F:signal peptidase activity"/>
    <property type="evidence" value="ECO:0007669"/>
    <property type="project" value="UniProtKB-EC"/>
</dbReference>
<evidence type="ECO:0000256" key="2">
    <source>
        <dbReference type="ARBA" id="ARBA00004401"/>
    </source>
</evidence>
<dbReference type="RefSeq" id="WP_010049886.1">
    <property type="nucleotide sequence ID" value="NZ_BJOJ01000032.1"/>
</dbReference>
<name>A0AAW9K224_CARML</name>
<proteinExistence type="inferred from homology"/>
<dbReference type="InterPro" id="IPR036286">
    <property type="entry name" value="LexA/Signal_pep-like_sf"/>
</dbReference>
<accession>A0AAW9K224</accession>
<evidence type="ECO:0000256" key="8">
    <source>
        <dbReference type="RuleBase" id="RU003993"/>
    </source>
</evidence>
<comment type="subcellular location">
    <subcellularLocation>
        <location evidence="2">Cell membrane</location>
        <topology evidence="2">Single-pass type II membrane protein</topology>
    </subcellularLocation>
    <subcellularLocation>
        <location evidence="9">Membrane</location>
        <topology evidence="9">Single-pass type II membrane protein</topology>
    </subcellularLocation>
</comment>
<evidence type="ECO:0000256" key="1">
    <source>
        <dbReference type="ARBA" id="ARBA00000677"/>
    </source>
</evidence>
<dbReference type="Pfam" id="PF10502">
    <property type="entry name" value="Peptidase_S26"/>
    <property type="match status" value="1"/>
</dbReference>
<dbReference type="InterPro" id="IPR019756">
    <property type="entry name" value="Pept_S26A_signal_pept_1_Ser-AS"/>
</dbReference>
<dbReference type="InterPro" id="IPR019757">
    <property type="entry name" value="Pept_S26A_signal_pept_1_Lys-AS"/>
</dbReference>
<dbReference type="PROSITE" id="PS00501">
    <property type="entry name" value="SPASE_I_1"/>
    <property type="match status" value="1"/>
</dbReference>
<dbReference type="InterPro" id="IPR019758">
    <property type="entry name" value="Pept_S26A_signal_pept_1_CS"/>
</dbReference>
<feature type="active site" evidence="7">
    <location>
        <position position="74"/>
    </location>
</feature>
<dbReference type="NCBIfam" id="TIGR02227">
    <property type="entry name" value="sigpep_I_bact"/>
    <property type="match status" value="1"/>
</dbReference>
<dbReference type="Proteomes" id="UP001290462">
    <property type="component" value="Unassembled WGS sequence"/>
</dbReference>
<dbReference type="GO" id="GO:0006465">
    <property type="term" value="P:signal peptide processing"/>
    <property type="evidence" value="ECO:0007669"/>
    <property type="project" value="InterPro"/>
</dbReference>
<dbReference type="CDD" id="cd06530">
    <property type="entry name" value="S26_SPase_I"/>
    <property type="match status" value="1"/>
</dbReference>
<keyword evidence="5 8" id="KW-0645">Protease</keyword>
<comment type="catalytic activity">
    <reaction evidence="1 8">
        <text>Cleavage of hydrophobic, N-terminal signal or leader sequences from secreted and periplasmic proteins.</text>
        <dbReference type="EC" id="3.4.21.89"/>
    </reaction>
</comment>
<dbReference type="PRINTS" id="PR00727">
    <property type="entry name" value="LEADERPTASE"/>
</dbReference>
<comment type="similarity">
    <text evidence="3 9">Belongs to the peptidase S26 family.</text>
</comment>
<dbReference type="GO" id="GO:0005886">
    <property type="term" value="C:plasma membrane"/>
    <property type="evidence" value="ECO:0007669"/>
    <property type="project" value="UniProtKB-SubCell"/>
</dbReference>
<dbReference type="PROSITE" id="PS00761">
    <property type="entry name" value="SPASE_I_3"/>
    <property type="match status" value="1"/>
</dbReference>
<comment type="caution">
    <text evidence="11">The sequence shown here is derived from an EMBL/GenBank/DDBJ whole genome shotgun (WGS) entry which is preliminary data.</text>
</comment>
<dbReference type="InterPro" id="IPR019533">
    <property type="entry name" value="Peptidase_S26"/>
</dbReference>
<feature type="domain" description="Peptidase S26" evidence="10">
    <location>
        <begin position="10"/>
        <end position="157"/>
    </location>
</feature>
<dbReference type="InterPro" id="IPR000223">
    <property type="entry name" value="Pept_S26A_signal_pept_1"/>
</dbReference>
<evidence type="ECO:0000313" key="12">
    <source>
        <dbReference type="Proteomes" id="UP001290462"/>
    </source>
</evidence>
<keyword evidence="6 8" id="KW-0378">Hydrolase</keyword>
<dbReference type="PANTHER" id="PTHR43390">
    <property type="entry name" value="SIGNAL PEPTIDASE I"/>
    <property type="match status" value="1"/>
</dbReference>
<organism evidence="11 12">
    <name type="scientific">Carnobacterium maltaromaticum</name>
    <name type="common">Carnobacterium piscicola</name>
    <dbReference type="NCBI Taxonomy" id="2751"/>
    <lineage>
        <taxon>Bacteria</taxon>
        <taxon>Bacillati</taxon>
        <taxon>Bacillota</taxon>
        <taxon>Bacilli</taxon>
        <taxon>Lactobacillales</taxon>
        <taxon>Carnobacteriaceae</taxon>
        <taxon>Carnobacterium</taxon>
    </lineage>
</organism>
<evidence type="ECO:0000256" key="4">
    <source>
        <dbReference type="ARBA" id="ARBA00013208"/>
    </source>
</evidence>
<evidence type="ECO:0000256" key="6">
    <source>
        <dbReference type="ARBA" id="ARBA00022801"/>
    </source>
</evidence>
<evidence type="ECO:0000259" key="10">
    <source>
        <dbReference type="Pfam" id="PF10502"/>
    </source>
</evidence>
<evidence type="ECO:0000256" key="3">
    <source>
        <dbReference type="ARBA" id="ARBA00009370"/>
    </source>
</evidence>
<sequence length="165" mass="19181">MKKFLANNKYFILVLVCIVLVRIFWITGVRVSGESMEPTFHNNNRVFINKLSKLERFDVVVLDAPDAESKEYIKRIIGMPGDDVRFEDNQLYINDKPVAEPFLKGTNIVTEGFQLKEKVPENSYFVMGDNRGNSNDSRFFGFVSEDEMQGEVFFRYWPVTQLKGF</sequence>
<dbReference type="EC" id="3.4.21.89" evidence="4 8"/>
<protein>
    <recommendedName>
        <fullName evidence="4 8">Signal peptidase I</fullName>
        <ecNumber evidence="4 8">3.4.21.89</ecNumber>
    </recommendedName>
</protein>
<evidence type="ECO:0000256" key="7">
    <source>
        <dbReference type="PIRSR" id="PIRSR600223-1"/>
    </source>
</evidence>
<evidence type="ECO:0000256" key="5">
    <source>
        <dbReference type="ARBA" id="ARBA00022670"/>
    </source>
</evidence>
<reference evidence="11" key="1">
    <citation type="submission" date="2023-08" db="EMBL/GenBank/DDBJ databases">
        <title>Genomic characterization of piscicolin 126 produced by Carnobacterium maltaromaticum CM22 strain isolated from salmon (Salmo salar).</title>
        <authorList>
            <person name="Gonzalez-Gragera E."/>
            <person name="Garcia-Lopez J.D."/>
            <person name="Teso-Perez C."/>
            <person name="Gimenez-Hernandez I."/>
            <person name="Peralta-Sanchez J.M."/>
            <person name="Valdivia E."/>
            <person name="Montalban-Lopez M."/>
            <person name="Martin-Platero A.M."/>
            <person name="Banos A."/>
            <person name="Martinez-Bueno M."/>
        </authorList>
    </citation>
    <scope>NUCLEOTIDE SEQUENCE</scope>
    <source>
        <strain evidence="11">CM22</strain>
    </source>
</reference>
<gene>
    <name evidence="11" type="primary">lepB</name>
    <name evidence="11" type="ORF">RAK27_02215</name>
</gene>